<gene>
    <name evidence="1" type="ORF">BN85314930</name>
</gene>
<reference evidence="1 2" key="1">
    <citation type="journal article" date="2013" name="J. Mol. Microbiol. Biotechnol.">
        <title>Analysis of the Complete Genomes of Acholeplasma brassicae , A. palmae and A. laidlawii and Their Comparison to the Obligate Parasites from ' Candidatus Phytoplasma'.</title>
        <authorList>
            <person name="Kube M."/>
            <person name="Siewert C."/>
            <person name="Migdoll A.M."/>
            <person name="Duduk B."/>
            <person name="Holz S."/>
            <person name="Rabus R."/>
            <person name="Seemuller E."/>
            <person name="Mitrovic J."/>
            <person name="Muller I."/>
            <person name="Buttner C."/>
            <person name="Reinhardt R."/>
        </authorList>
    </citation>
    <scope>NUCLEOTIDE SEQUENCE [LARGE SCALE GENOMIC DNA]</scope>
    <source>
        <strain evidence="2">0502</strain>
    </source>
</reference>
<dbReference type="Proteomes" id="UP000032737">
    <property type="component" value="Chromosome"/>
</dbReference>
<evidence type="ECO:0000313" key="2">
    <source>
        <dbReference type="Proteomes" id="UP000032737"/>
    </source>
</evidence>
<keyword evidence="2" id="KW-1185">Reference proteome</keyword>
<organism evidence="1 2">
    <name type="scientific">Acholeplasma brassicae</name>
    <dbReference type="NCBI Taxonomy" id="61635"/>
    <lineage>
        <taxon>Bacteria</taxon>
        <taxon>Bacillati</taxon>
        <taxon>Mycoplasmatota</taxon>
        <taxon>Mollicutes</taxon>
        <taxon>Acholeplasmatales</taxon>
        <taxon>Acholeplasmataceae</taxon>
        <taxon>Acholeplasma</taxon>
    </lineage>
</organism>
<dbReference type="Pfam" id="PF14907">
    <property type="entry name" value="NTP_transf_5"/>
    <property type="match status" value="1"/>
</dbReference>
<protein>
    <submittedName>
        <fullName evidence="1">Conserved hypothetcial protein</fullName>
    </submittedName>
</protein>
<dbReference type="HOGENOM" id="CLU_046245_1_1_14"/>
<dbReference type="InterPro" id="IPR039498">
    <property type="entry name" value="NTP_transf_5"/>
</dbReference>
<sequence>MKTLITELVVKALSKETFEGKITDERQIFVRLMENGLSGLVLPYISDTNRSQSFVTYKTQVLYDYVTTDLKQQKVIELLRKTFQEHQIRFVFLKGTRVKELYEHTYMRGMGDIDVLLLDQELQKAEKCLKELNINLVSRSLAHDLYETNEGVLIELHPRLDHEFNDKYVLFRNTLDYLKPLKGYEYTFDETFELLYLMYHLAKHFESSGVGLRSILDIGLYAKRYEDNIDNNRIETYLIEMKMKRFYQVLLFLNKKLFQIETDLLDAGFMIENDKIEALVDYIFVSGIHGKGSQFNPMAPRLSNSKNSKKRPFRVLLQTVFPSLKHMKEMYPILKKNVWLIPLFYLVRLFDLAVFRHKESAKKVKLLNQGEKERKKIEDIFDTLGLY</sequence>
<accession>U4KTD8</accession>
<dbReference type="OrthoDB" id="9773927at2"/>
<dbReference type="STRING" id="61635.BN85314930"/>
<dbReference type="KEGG" id="abra:BN85314930"/>
<dbReference type="EMBL" id="FO681348">
    <property type="protein sequence ID" value="CCV66514.1"/>
    <property type="molecule type" value="Genomic_DNA"/>
</dbReference>
<name>U4KTD8_9MOLU</name>
<proteinExistence type="predicted"/>
<dbReference type="RefSeq" id="WP_030005371.1">
    <property type="nucleotide sequence ID" value="NC_022549.1"/>
</dbReference>
<dbReference type="AlphaFoldDB" id="U4KTD8"/>
<evidence type="ECO:0000313" key="1">
    <source>
        <dbReference type="EMBL" id="CCV66514.1"/>
    </source>
</evidence>